<protein>
    <submittedName>
        <fullName evidence="2">Uncharacterized protein</fullName>
    </submittedName>
</protein>
<keyword evidence="1" id="KW-0812">Transmembrane</keyword>
<organism evidence="2">
    <name type="scientific">Dehalogenimonas sp. 4OHTPN</name>
    <dbReference type="NCBI Taxonomy" id="3166643"/>
    <lineage>
        <taxon>Bacteria</taxon>
        <taxon>Bacillati</taxon>
        <taxon>Chloroflexota</taxon>
        <taxon>Dehalococcoidia</taxon>
        <taxon>Dehalococcoidales</taxon>
        <taxon>Dehalococcoidaceae</taxon>
        <taxon>Dehalogenimonas</taxon>
    </lineage>
</organism>
<evidence type="ECO:0000313" key="2">
    <source>
        <dbReference type="EMBL" id="XCH32583.1"/>
    </source>
</evidence>
<proteinExistence type="predicted"/>
<dbReference type="AlphaFoldDB" id="A0AAU8G9X6"/>
<evidence type="ECO:0000256" key="1">
    <source>
        <dbReference type="SAM" id="Phobius"/>
    </source>
</evidence>
<feature type="transmembrane region" description="Helical" evidence="1">
    <location>
        <begin position="27"/>
        <end position="51"/>
    </location>
</feature>
<keyword evidence="1" id="KW-1133">Transmembrane helix</keyword>
<accession>A0AAU8G9X6</accession>
<gene>
    <name evidence="2" type="ORF">ABV300_05250</name>
</gene>
<dbReference type="EMBL" id="CP159307">
    <property type="protein sequence ID" value="XCH32583.1"/>
    <property type="molecule type" value="Genomic_DNA"/>
</dbReference>
<reference evidence="2" key="1">
    <citation type="submission" date="2024-06" db="EMBL/GenBank/DDBJ databases">
        <title>A Novel Isolate, Dehalogenimonas sp. Strain 4OHTPN, Dechlorinates Aromatic 4 Hydroxy chlorothalonil by a Novel Reductive Dehalogenase.</title>
        <authorList>
            <person name="Liu G."/>
        </authorList>
    </citation>
    <scope>NUCLEOTIDE SEQUENCE</scope>
    <source>
        <strain evidence="2">4OHTPN</strain>
    </source>
</reference>
<dbReference type="RefSeq" id="WP_353713856.1">
    <property type="nucleotide sequence ID" value="NZ_CP159307.1"/>
</dbReference>
<sequence length="55" mass="5640">MSTLIGGLLAFGLAVGGYTLGYVSPTVQWICTGMLGLLGSILLGSGLRGILKSRR</sequence>
<name>A0AAU8G9X6_9CHLR</name>
<keyword evidence="1" id="KW-0472">Membrane</keyword>